<dbReference type="GO" id="GO:0016151">
    <property type="term" value="F:nickel cation binding"/>
    <property type="evidence" value="ECO:0007669"/>
    <property type="project" value="InterPro"/>
</dbReference>
<comment type="similarity">
    <text evidence="1">Belongs to the UreD family.</text>
</comment>
<organism evidence="4 5">
    <name type="scientific">Bathycoccus prasinos</name>
    <dbReference type="NCBI Taxonomy" id="41875"/>
    <lineage>
        <taxon>Eukaryota</taxon>
        <taxon>Viridiplantae</taxon>
        <taxon>Chlorophyta</taxon>
        <taxon>Mamiellophyceae</taxon>
        <taxon>Mamiellales</taxon>
        <taxon>Bathycoccaceae</taxon>
        <taxon>Bathycoccus</taxon>
    </lineage>
</organism>
<proteinExistence type="inferred from homology"/>
<dbReference type="RefSeq" id="XP_007515132.1">
    <property type="nucleotide sequence ID" value="XM_007515070.1"/>
</dbReference>
<evidence type="ECO:0000313" key="4">
    <source>
        <dbReference type="EMBL" id="CCO14011.1"/>
    </source>
</evidence>
<evidence type="ECO:0000256" key="3">
    <source>
        <dbReference type="ARBA" id="ARBA00046339"/>
    </source>
</evidence>
<gene>
    <name evidence="4" type="ORF">Bathy01g06290</name>
</gene>
<sequence length="584" mass="62728">MSDNNNDFWTAWQLLDPLLPTGGFAHSNGLEAATQFGFIDTGNGHGVDVSTFVSDIARNACSTLAPFVLAARNRFDSSSSFEGRAEVEDISAWSKENAILHAMLTGNAPALRASLSTGTALCRAAVAAFSGDSSSISQKLKALKQASKPNTRVGHLACVFGAVCGILGISERITIRMFVYVTVRDACSAATRLNVVGPLEVASILRKSTKTMEDMCEEAIKRGSDVQSAAVSAPLAEMFAAAHDQLHDKIAMMEVEKETAAFAGLIEVSLQSSISSATKLFSTYPLRILYPKKVQFDKSVDCAWFYTVSYGGGLVSGDLVPMSVDVQKNCTASVCTQGTTKVYKSIKPSSANGTCNDVDSENTKTTKQTLEAKVGTNALLCWLPDPAQCFKDAKFEQVHEISLADDSSSLCFVDWITAGRVAHDDARWAFRSFLTRTTVTTGDDTVNVIESQRLENAASNNEEESLAKRMANAHVIASVILIGPRTEAARRKCAEYAKDSSKRTTNAASWLTAKSPLPAGVSYSLATASESKTQRMNEEGNEKDSLVLRVLASDIESAYGVLRECLQPLETEIGCPPYNERGGS</sequence>
<dbReference type="InterPro" id="IPR038277">
    <property type="entry name" value="UreF_sf"/>
</dbReference>
<dbReference type="InterPro" id="IPR002639">
    <property type="entry name" value="UreF"/>
</dbReference>
<dbReference type="PANTHER" id="PTHR33643:SF1">
    <property type="entry name" value="UREASE ACCESSORY PROTEIN D"/>
    <property type="match status" value="1"/>
</dbReference>
<evidence type="ECO:0000313" key="5">
    <source>
        <dbReference type="Proteomes" id="UP000198341"/>
    </source>
</evidence>
<comment type="similarity">
    <text evidence="3">Belongs to the UreF family.</text>
</comment>
<dbReference type="Gene3D" id="1.10.4190.10">
    <property type="entry name" value="Urease accessory protein UreF"/>
    <property type="match status" value="1"/>
</dbReference>
<dbReference type="AlphaFoldDB" id="K8E8S8"/>
<dbReference type="Pfam" id="PF01730">
    <property type="entry name" value="UreF"/>
    <property type="match status" value="1"/>
</dbReference>
<dbReference type="EMBL" id="FO082278">
    <property type="protein sequence ID" value="CCO14011.1"/>
    <property type="molecule type" value="Genomic_DNA"/>
</dbReference>
<accession>K8E8S8</accession>
<dbReference type="GeneID" id="19018364"/>
<dbReference type="PANTHER" id="PTHR33643">
    <property type="entry name" value="UREASE ACCESSORY PROTEIN D"/>
    <property type="match status" value="1"/>
</dbReference>
<dbReference type="Pfam" id="PF01774">
    <property type="entry name" value="UreD"/>
    <property type="match status" value="1"/>
</dbReference>
<dbReference type="STRING" id="41875.K8E8S8"/>
<evidence type="ECO:0000256" key="1">
    <source>
        <dbReference type="ARBA" id="ARBA00007177"/>
    </source>
</evidence>
<reference evidence="4 5" key="1">
    <citation type="submission" date="2011-10" db="EMBL/GenBank/DDBJ databases">
        <authorList>
            <person name="Genoscope - CEA"/>
        </authorList>
    </citation>
    <scope>NUCLEOTIDE SEQUENCE [LARGE SCALE GENOMIC DNA]</scope>
    <source>
        <strain evidence="4 5">RCC 1105</strain>
    </source>
</reference>
<evidence type="ECO:0000256" key="2">
    <source>
        <dbReference type="ARBA" id="ARBA00023186"/>
    </source>
</evidence>
<evidence type="ECO:0008006" key="6">
    <source>
        <dbReference type="Google" id="ProtNLM"/>
    </source>
</evidence>
<keyword evidence="2" id="KW-0143">Chaperone</keyword>
<protein>
    <recommendedName>
        <fullName evidence="6">Urease accessory protein UreF</fullName>
    </recommendedName>
</protein>
<dbReference type="eggNOG" id="ENOG502QSQN">
    <property type="taxonomic scope" value="Eukaryota"/>
</dbReference>
<dbReference type="Proteomes" id="UP000198341">
    <property type="component" value="Chromosome 1"/>
</dbReference>
<keyword evidence="5" id="KW-1185">Reference proteome</keyword>
<dbReference type="InterPro" id="IPR002669">
    <property type="entry name" value="UreD"/>
</dbReference>
<dbReference type="HAMAP" id="MF_01384">
    <property type="entry name" value="UreD"/>
    <property type="match status" value="1"/>
</dbReference>
<name>K8E8S8_9CHLO</name>
<dbReference type="KEGG" id="bpg:Bathy01g06290"/>
<dbReference type="OrthoDB" id="494991at2759"/>